<dbReference type="InterPro" id="IPR039424">
    <property type="entry name" value="SBP_5"/>
</dbReference>
<dbReference type="RefSeq" id="WP_378162982.1">
    <property type="nucleotide sequence ID" value="NZ_JBHSBU010000001.1"/>
</dbReference>
<evidence type="ECO:0000256" key="3">
    <source>
        <dbReference type="SAM" id="SignalP"/>
    </source>
</evidence>
<dbReference type="PANTHER" id="PTHR30290">
    <property type="entry name" value="PERIPLASMIC BINDING COMPONENT OF ABC TRANSPORTER"/>
    <property type="match status" value="1"/>
</dbReference>
<comment type="similarity">
    <text evidence="1">Belongs to the bacterial solute-binding protein 5 family.</text>
</comment>
<dbReference type="PIRSF" id="PIRSF002741">
    <property type="entry name" value="MppA"/>
    <property type="match status" value="1"/>
</dbReference>
<feature type="chain" id="PRO_5045534607" evidence="3">
    <location>
        <begin position="18"/>
        <end position="521"/>
    </location>
</feature>
<dbReference type="Proteomes" id="UP001595791">
    <property type="component" value="Unassembled WGS sequence"/>
</dbReference>
<dbReference type="CDD" id="cd08493">
    <property type="entry name" value="PBP2_DppA_like"/>
    <property type="match status" value="1"/>
</dbReference>
<protein>
    <submittedName>
        <fullName evidence="5">ABC transporter substrate-binding protein</fullName>
    </submittedName>
</protein>
<dbReference type="Gene3D" id="3.40.190.10">
    <property type="entry name" value="Periplasmic binding protein-like II"/>
    <property type="match status" value="1"/>
</dbReference>
<dbReference type="Pfam" id="PF00496">
    <property type="entry name" value="SBP_bac_5"/>
    <property type="match status" value="1"/>
</dbReference>
<name>A0ABV8MMP4_9NEIS</name>
<feature type="domain" description="Solute-binding protein family 5" evidence="4">
    <location>
        <begin position="63"/>
        <end position="440"/>
    </location>
</feature>
<dbReference type="SUPFAM" id="SSF53850">
    <property type="entry name" value="Periplasmic binding protein-like II"/>
    <property type="match status" value="1"/>
</dbReference>
<evidence type="ECO:0000256" key="2">
    <source>
        <dbReference type="ARBA" id="ARBA00022729"/>
    </source>
</evidence>
<comment type="caution">
    <text evidence="5">The sequence shown here is derived from an EMBL/GenBank/DDBJ whole genome shotgun (WGS) entry which is preliminary data.</text>
</comment>
<proteinExistence type="inferred from homology"/>
<dbReference type="InterPro" id="IPR000914">
    <property type="entry name" value="SBP_5_dom"/>
</dbReference>
<evidence type="ECO:0000259" key="4">
    <source>
        <dbReference type="Pfam" id="PF00496"/>
    </source>
</evidence>
<sequence length="521" mass="57234">MRLVAVWLAACSLTAQAAPALVYCADAEPDGFDSARSDLAATHRAAALPLYDRLFDLDAQGRPIAGLASAWTVSTDGRRYLLTLRRGVKFHRTAWFAPSRDFNADDVVWSLNRQLDPAHPGAKVAPAGFPGAISGAWTQLIRKVEKVADDRVSIELHRPYAPLPVLLASWQTSIVSAEYGARLAAAGRDAELAQWPVGTGPYQLERYERGATIRYRAHPDYFKGRAAIERLLFAIVPDPAVRVQKLRRGECQLVDGLKPLDQAAIKTDARLRLLSYRPQITSFLAFNTTRKPFEDARVRRALSIVIDRRALIAAVFEGAADSGLGPYSGKTLWGAGTSAAPAADLATARKLLAEAGFQDGFATAIWVRQGGGTSNLNPKLSAESIQADWARLGIRTEVVVMDGAELSRRTRQGEHAVVISGWMNSLDPDELYANLLSCEAARSSATRWCDPAFDKLLDQARADSDPARREQRYREAETRFIAESPWATLAYPYAVLAHRVELSGVTPSPAAPFRFERLRWK</sequence>
<feature type="signal peptide" evidence="3">
    <location>
        <begin position="1"/>
        <end position="17"/>
    </location>
</feature>
<keyword evidence="6" id="KW-1185">Reference proteome</keyword>
<dbReference type="Gene3D" id="3.10.105.10">
    <property type="entry name" value="Dipeptide-binding Protein, Domain 3"/>
    <property type="match status" value="1"/>
</dbReference>
<evidence type="ECO:0000313" key="5">
    <source>
        <dbReference type="EMBL" id="MFC4159334.1"/>
    </source>
</evidence>
<dbReference type="EMBL" id="JBHSBU010000001">
    <property type="protein sequence ID" value="MFC4159334.1"/>
    <property type="molecule type" value="Genomic_DNA"/>
</dbReference>
<gene>
    <name evidence="5" type="ORF">ACFOW7_08185</name>
</gene>
<dbReference type="InterPro" id="IPR030678">
    <property type="entry name" value="Peptide/Ni-bd"/>
</dbReference>
<accession>A0ABV8MMP4</accession>
<evidence type="ECO:0000256" key="1">
    <source>
        <dbReference type="ARBA" id="ARBA00005695"/>
    </source>
</evidence>
<organism evidence="5 6">
    <name type="scientific">Chitinimonas lacunae</name>
    <dbReference type="NCBI Taxonomy" id="1963018"/>
    <lineage>
        <taxon>Bacteria</taxon>
        <taxon>Pseudomonadati</taxon>
        <taxon>Pseudomonadota</taxon>
        <taxon>Betaproteobacteria</taxon>
        <taxon>Neisseriales</taxon>
        <taxon>Chitinibacteraceae</taxon>
        <taxon>Chitinimonas</taxon>
    </lineage>
</organism>
<dbReference type="Gene3D" id="3.90.76.10">
    <property type="entry name" value="Dipeptide-binding Protein, Domain 1"/>
    <property type="match status" value="1"/>
</dbReference>
<keyword evidence="2 3" id="KW-0732">Signal</keyword>
<dbReference type="PANTHER" id="PTHR30290:SF38">
    <property type="entry name" value="D,D-DIPEPTIDE-BINDING PERIPLASMIC PROTEIN DDPA-RELATED"/>
    <property type="match status" value="1"/>
</dbReference>
<reference evidence="6" key="1">
    <citation type="journal article" date="2019" name="Int. J. Syst. Evol. Microbiol.">
        <title>The Global Catalogue of Microorganisms (GCM) 10K type strain sequencing project: providing services to taxonomists for standard genome sequencing and annotation.</title>
        <authorList>
            <consortium name="The Broad Institute Genomics Platform"/>
            <consortium name="The Broad Institute Genome Sequencing Center for Infectious Disease"/>
            <person name="Wu L."/>
            <person name="Ma J."/>
        </authorList>
    </citation>
    <scope>NUCLEOTIDE SEQUENCE [LARGE SCALE GENOMIC DNA]</scope>
    <source>
        <strain evidence="6">LMG 29894</strain>
    </source>
</reference>
<evidence type="ECO:0000313" key="6">
    <source>
        <dbReference type="Proteomes" id="UP001595791"/>
    </source>
</evidence>